<organism evidence="7 8">
    <name type="scientific">Trichoderma harzianum</name>
    <name type="common">Hypocrea lixii</name>
    <dbReference type="NCBI Taxonomy" id="5544"/>
    <lineage>
        <taxon>Eukaryota</taxon>
        <taxon>Fungi</taxon>
        <taxon>Dikarya</taxon>
        <taxon>Ascomycota</taxon>
        <taxon>Pezizomycotina</taxon>
        <taxon>Sordariomycetes</taxon>
        <taxon>Hypocreomycetidae</taxon>
        <taxon>Hypocreales</taxon>
        <taxon>Hypocreaceae</taxon>
        <taxon>Trichoderma</taxon>
    </lineage>
</organism>
<keyword evidence="1" id="KW-0805">Transcription regulation</keyword>
<feature type="compositionally biased region" description="Low complexity" evidence="5">
    <location>
        <begin position="1"/>
        <end position="15"/>
    </location>
</feature>
<dbReference type="GO" id="GO:0000435">
    <property type="term" value="P:positive regulation of transcription from RNA polymerase II promoter by galactose"/>
    <property type="evidence" value="ECO:0007669"/>
    <property type="project" value="TreeGrafter"/>
</dbReference>
<sequence>MTGENNSQSQEQQGSLRSEGLPSYKRRRVALACTSCRHRKSRCNGSRPSCGLCVHLGFRCVYEQPSPTGLARGALTSSVQAAAGSVTDRLSAIEGTLQLLLSRGAESADEPAAANHHGHEDGHGDEGSPSIEIPPPPVHHNGDGEELATPDETPSGDMEGVIDGLGTMGDSEPHEAGFFGPSSNITFFRTVSEVASALLQSSGGSSTLPSGITSSIVSRSSSSTTTAAGRSSANMFSLPPQSKSLQLIMLFFSDAGIIFPMVDRPSFIQRYHDTRRNEFKAVQRPWLCLLNTIFAVASHTSKTEASLERGPESELFIWRAESLWEDTEPSAANLESGE</sequence>
<evidence type="ECO:0000256" key="2">
    <source>
        <dbReference type="ARBA" id="ARBA00023125"/>
    </source>
</evidence>
<feature type="region of interest" description="Disordered" evidence="5">
    <location>
        <begin position="209"/>
        <end position="235"/>
    </location>
</feature>
<dbReference type="GO" id="GO:0000978">
    <property type="term" value="F:RNA polymerase II cis-regulatory region sequence-specific DNA binding"/>
    <property type="evidence" value="ECO:0007669"/>
    <property type="project" value="TreeGrafter"/>
</dbReference>
<dbReference type="SUPFAM" id="SSF57701">
    <property type="entry name" value="Zn2/Cys6 DNA-binding domain"/>
    <property type="match status" value="1"/>
</dbReference>
<keyword evidence="2" id="KW-0238">DNA-binding</keyword>
<evidence type="ECO:0000313" key="8">
    <source>
        <dbReference type="Proteomes" id="UP000236290"/>
    </source>
</evidence>
<reference evidence="7 8" key="1">
    <citation type="submission" date="2017-02" db="EMBL/GenBank/DDBJ databases">
        <title>Genomes of Trichoderma spp. with biocontrol activity.</title>
        <authorList>
            <person name="Gardiner D."/>
            <person name="Kazan K."/>
            <person name="Vos C."/>
            <person name="Harvey P."/>
        </authorList>
    </citation>
    <scope>NUCLEOTIDE SEQUENCE [LARGE SCALE GENOMIC DNA]</scope>
    <source>
        <strain evidence="7 8">Tr1</strain>
    </source>
</reference>
<dbReference type="Proteomes" id="UP000236290">
    <property type="component" value="Unassembled WGS sequence"/>
</dbReference>
<protein>
    <recommendedName>
        <fullName evidence="6">Zn(2)-C6 fungal-type domain-containing protein</fullName>
    </recommendedName>
</protein>
<evidence type="ECO:0000259" key="6">
    <source>
        <dbReference type="PROSITE" id="PS50048"/>
    </source>
</evidence>
<accession>A0A2K0UHJ4</accession>
<feature type="region of interest" description="Disordered" evidence="5">
    <location>
        <begin position="1"/>
        <end position="21"/>
    </location>
</feature>
<feature type="region of interest" description="Disordered" evidence="5">
    <location>
        <begin position="105"/>
        <end position="158"/>
    </location>
</feature>
<feature type="domain" description="Zn(2)-C6 fungal-type" evidence="6">
    <location>
        <begin position="32"/>
        <end position="62"/>
    </location>
</feature>
<dbReference type="GO" id="GO:0000981">
    <property type="term" value="F:DNA-binding transcription factor activity, RNA polymerase II-specific"/>
    <property type="evidence" value="ECO:0007669"/>
    <property type="project" value="InterPro"/>
</dbReference>
<evidence type="ECO:0000313" key="7">
    <source>
        <dbReference type="EMBL" id="PNP57261.1"/>
    </source>
</evidence>
<evidence type="ECO:0000256" key="3">
    <source>
        <dbReference type="ARBA" id="ARBA00023163"/>
    </source>
</evidence>
<dbReference type="InterPro" id="IPR036864">
    <property type="entry name" value="Zn2-C6_fun-type_DNA-bd_sf"/>
</dbReference>
<keyword evidence="4" id="KW-0539">Nucleus</keyword>
<dbReference type="InterPro" id="IPR001138">
    <property type="entry name" value="Zn2Cys6_DnaBD"/>
</dbReference>
<dbReference type="PROSITE" id="PS50048">
    <property type="entry name" value="ZN2_CY6_FUNGAL_2"/>
    <property type="match status" value="1"/>
</dbReference>
<feature type="compositionally biased region" description="Basic and acidic residues" evidence="5">
    <location>
        <begin position="117"/>
        <end position="126"/>
    </location>
</feature>
<dbReference type="Gene3D" id="4.10.240.10">
    <property type="entry name" value="Zn(2)-C6 fungal-type DNA-binding domain"/>
    <property type="match status" value="1"/>
</dbReference>
<proteinExistence type="predicted"/>
<evidence type="ECO:0000256" key="5">
    <source>
        <dbReference type="SAM" id="MobiDB-lite"/>
    </source>
</evidence>
<dbReference type="Pfam" id="PF00172">
    <property type="entry name" value="Zn_clus"/>
    <property type="match status" value="1"/>
</dbReference>
<dbReference type="EMBL" id="MTYI01000030">
    <property type="protein sequence ID" value="PNP57261.1"/>
    <property type="molecule type" value="Genomic_DNA"/>
</dbReference>
<evidence type="ECO:0000256" key="4">
    <source>
        <dbReference type="ARBA" id="ARBA00023242"/>
    </source>
</evidence>
<feature type="compositionally biased region" description="Low complexity" evidence="5">
    <location>
        <begin position="209"/>
        <end position="232"/>
    </location>
</feature>
<dbReference type="SMART" id="SM00066">
    <property type="entry name" value="GAL4"/>
    <property type="match status" value="1"/>
</dbReference>
<dbReference type="CDD" id="cd12148">
    <property type="entry name" value="fungal_TF_MHR"/>
    <property type="match status" value="1"/>
</dbReference>
<comment type="caution">
    <text evidence="7">The sequence shown here is derived from an EMBL/GenBank/DDBJ whole genome shotgun (WGS) entry which is preliminary data.</text>
</comment>
<dbReference type="AlphaFoldDB" id="A0A2K0UHJ4"/>
<keyword evidence="3" id="KW-0804">Transcription</keyword>
<dbReference type="PROSITE" id="PS00463">
    <property type="entry name" value="ZN2_CY6_FUNGAL_1"/>
    <property type="match status" value="1"/>
</dbReference>
<dbReference type="PANTHER" id="PTHR47424">
    <property type="entry name" value="REGULATORY PROTEIN GAL4"/>
    <property type="match status" value="1"/>
</dbReference>
<evidence type="ECO:0000256" key="1">
    <source>
        <dbReference type="ARBA" id="ARBA00023015"/>
    </source>
</evidence>
<dbReference type="GO" id="GO:0008270">
    <property type="term" value="F:zinc ion binding"/>
    <property type="evidence" value="ECO:0007669"/>
    <property type="project" value="InterPro"/>
</dbReference>
<dbReference type="OrthoDB" id="10261408at2759"/>
<dbReference type="GO" id="GO:0005634">
    <property type="term" value="C:nucleus"/>
    <property type="evidence" value="ECO:0007669"/>
    <property type="project" value="TreeGrafter"/>
</dbReference>
<dbReference type="InterPro" id="IPR051127">
    <property type="entry name" value="Fungal_SecMet_Regulators"/>
</dbReference>
<dbReference type="CDD" id="cd00067">
    <property type="entry name" value="GAL4"/>
    <property type="match status" value="1"/>
</dbReference>
<name>A0A2K0UHJ4_TRIHA</name>
<dbReference type="PANTHER" id="PTHR47424:SF3">
    <property type="entry name" value="REGULATORY PROTEIN GAL4"/>
    <property type="match status" value="1"/>
</dbReference>
<gene>
    <name evidence="7" type="ORF">THARTR1_02791</name>
</gene>